<evidence type="ECO:0000313" key="7">
    <source>
        <dbReference type="EMBL" id="KAK1152617.1"/>
    </source>
</evidence>
<comment type="caution">
    <text evidence="7">The sequence shown here is derived from an EMBL/GenBank/DDBJ whole genome shotgun (WGS) entry which is preliminary data.</text>
</comment>
<organism evidence="7 8">
    <name type="scientific">Acipenser oxyrinchus oxyrinchus</name>
    <dbReference type="NCBI Taxonomy" id="40147"/>
    <lineage>
        <taxon>Eukaryota</taxon>
        <taxon>Metazoa</taxon>
        <taxon>Chordata</taxon>
        <taxon>Craniata</taxon>
        <taxon>Vertebrata</taxon>
        <taxon>Euteleostomi</taxon>
        <taxon>Actinopterygii</taxon>
        <taxon>Chondrostei</taxon>
        <taxon>Acipenseriformes</taxon>
        <taxon>Acipenseridae</taxon>
        <taxon>Acipenser</taxon>
    </lineage>
</organism>
<dbReference type="Gene3D" id="3.30.505.10">
    <property type="entry name" value="SH2 domain"/>
    <property type="match status" value="1"/>
</dbReference>
<dbReference type="SUPFAM" id="SSF50729">
    <property type="entry name" value="PH domain-like"/>
    <property type="match status" value="1"/>
</dbReference>
<dbReference type="Gene3D" id="2.30.29.30">
    <property type="entry name" value="Pleckstrin-homology domain (PH domain)/Phosphotyrosine-binding domain (PTB)"/>
    <property type="match status" value="1"/>
</dbReference>
<dbReference type="PANTHER" id="PTHR16186:SF11">
    <property type="entry name" value="SIGNAL-TRANSDUCING ADAPTOR PROTEIN 2"/>
    <property type="match status" value="1"/>
</dbReference>
<dbReference type="InterPro" id="IPR039111">
    <property type="entry name" value="STAP1/STAP2"/>
</dbReference>
<feature type="compositionally biased region" description="Basic and acidic residues" evidence="4">
    <location>
        <begin position="341"/>
        <end position="352"/>
    </location>
</feature>
<feature type="compositionally biased region" description="Pro residues" evidence="4">
    <location>
        <begin position="291"/>
        <end position="303"/>
    </location>
</feature>
<evidence type="ECO:0000259" key="6">
    <source>
        <dbReference type="PROSITE" id="PS50003"/>
    </source>
</evidence>
<proteinExistence type="predicted"/>
<evidence type="ECO:0000256" key="3">
    <source>
        <dbReference type="PROSITE-ProRule" id="PRU00191"/>
    </source>
</evidence>
<evidence type="ECO:0000256" key="2">
    <source>
        <dbReference type="ARBA" id="ARBA00022999"/>
    </source>
</evidence>
<dbReference type="Proteomes" id="UP001230051">
    <property type="component" value="Unassembled WGS sequence"/>
</dbReference>
<evidence type="ECO:0000313" key="8">
    <source>
        <dbReference type="Proteomes" id="UP001230051"/>
    </source>
</evidence>
<feature type="domain" description="SH2" evidence="5">
    <location>
        <begin position="167"/>
        <end position="264"/>
    </location>
</feature>
<feature type="domain" description="PH" evidence="6">
    <location>
        <begin position="15"/>
        <end position="113"/>
    </location>
</feature>
<evidence type="ECO:0000256" key="4">
    <source>
        <dbReference type="SAM" id="MobiDB-lite"/>
    </source>
</evidence>
<gene>
    <name evidence="7" type="primary">STAP2</name>
    <name evidence="7" type="ORF">AOXY_G31317</name>
</gene>
<evidence type="ECO:0000259" key="5">
    <source>
        <dbReference type="PROSITE" id="PS50001"/>
    </source>
</evidence>
<feature type="region of interest" description="Disordered" evidence="4">
    <location>
        <begin position="340"/>
        <end position="413"/>
    </location>
</feature>
<dbReference type="PROSITE" id="PS50001">
    <property type="entry name" value="SH2"/>
    <property type="match status" value="1"/>
</dbReference>
<dbReference type="InterPro" id="IPR000980">
    <property type="entry name" value="SH2"/>
</dbReference>
<dbReference type="Pfam" id="PF00017">
    <property type="entry name" value="SH2"/>
    <property type="match status" value="1"/>
</dbReference>
<dbReference type="SUPFAM" id="SSF55550">
    <property type="entry name" value="SH2 domain"/>
    <property type="match status" value="1"/>
</dbReference>
<name>A0AAD8CM59_ACIOX</name>
<keyword evidence="2 3" id="KW-0727">SH2 domain</keyword>
<dbReference type="InterPro" id="IPR011993">
    <property type="entry name" value="PH-like_dom_sf"/>
</dbReference>
<dbReference type="AlphaFoldDB" id="A0AAD8CM59"/>
<protein>
    <submittedName>
        <fullName evidence="7">Signal-transducing adaptor protein 2 isoform X1</fullName>
    </submittedName>
</protein>
<feature type="region of interest" description="Disordered" evidence="4">
    <location>
        <begin position="138"/>
        <end position="161"/>
    </location>
</feature>
<dbReference type="InterPro" id="IPR001849">
    <property type="entry name" value="PH_domain"/>
</dbReference>
<keyword evidence="1" id="KW-0597">Phosphoprotein</keyword>
<evidence type="ECO:0000256" key="1">
    <source>
        <dbReference type="ARBA" id="ARBA00022553"/>
    </source>
</evidence>
<dbReference type="PROSITE" id="PS50003">
    <property type="entry name" value="PH_DOMAIN"/>
    <property type="match status" value="1"/>
</dbReference>
<dbReference type="InterPro" id="IPR036860">
    <property type="entry name" value="SH2_dom_sf"/>
</dbReference>
<accession>A0AAD8CM59</accession>
<keyword evidence="8" id="KW-1185">Reference proteome</keyword>
<dbReference type="EMBL" id="JAGXEW010000046">
    <property type="protein sequence ID" value="KAK1152617.1"/>
    <property type="molecule type" value="Genomic_DNA"/>
</dbReference>
<dbReference type="SMART" id="SM00233">
    <property type="entry name" value="PH"/>
    <property type="match status" value="1"/>
</dbReference>
<reference evidence="7" key="1">
    <citation type="submission" date="2022-02" db="EMBL/GenBank/DDBJ databases">
        <title>Atlantic sturgeon de novo genome assembly.</title>
        <authorList>
            <person name="Stock M."/>
            <person name="Klopp C."/>
            <person name="Guiguen Y."/>
            <person name="Cabau C."/>
            <person name="Parinello H."/>
            <person name="Santidrian Yebra-Pimentel E."/>
            <person name="Kuhl H."/>
            <person name="Dirks R.P."/>
            <person name="Guessner J."/>
            <person name="Wuertz S."/>
            <person name="Du K."/>
            <person name="Schartl M."/>
        </authorList>
    </citation>
    <scope>NUCLEOTIDE SEQUENCE</scope>
    <source>
        <strain evidence="7">STURGEONOMICS-FGT-2020</strain>
        <tissue evidence="7">Whole blood</tissue>
    </source>
</reference>
<sequence>MQKQRPGRGKSELPPSYYEGFIEKKGPKEKEHKRYWTSLIGDTLFFFNNSRDTTYVEKLCLSGFLSLTDDNSRDKNLEAGRLALKMSNGEFRLTVPSLEARELWKGFIYTVVKLAVPHSLTLLPGQIHRLQEVLSEEEKRRRKQEESAAPPAGSPANCTEQETELPSCFNKVSRTEAESLLEKYPDCGNLLLRPGRDGQSYAVSTRQELNGSSVMKHYRVGRQGPGYLIEVENPISCSSLCDVVSYFIEKTDRTLVPFILQEDYEYSISFVQSDRESGEDTVQRAQAISTPKPPLPPKKPGIPSPRASLPTLYTEPEPVPEPEPEENFYLNDYCNAQSEEDAVKRGQADHSPRPPLPPYKPAPTTMNPMNMKTPLKPPVCLKPKPKPSQRPSSESTATVKPLLPQQSQPNEVLLHSVTEELREKLLQRRGNLR</sequence>
<feature type="compositionally biased region" description="Low complexity" evidence="4">
    <location>
        <begin position="147"/>
        <end position="156"/>
    </location>
</feature>
<dbReference type="PANTHER" id="PTHR16186">
    <property type="entry name" value="SIGNAL-TRANSDUCING ADAPTOR PROTEIN-RELATED"/>
    <property type="match status" value="1"/>
</dbReference>
<feature type="region of interest" description="Disordered" evidence="4">
    <location>
        <begin position="274"/>
        <end position="326"/>
    </location>
</feature>
<feature type="compositionally biased region" description="Low complexity" evidence="4">
    <location>
        <begin position="372"/>
        <end position="382"/>
    </location>
</feature>
<dbReference type="GO" id="GO:0035591">
    <property type="term" value="F:signaling adaptor activity"/>
    <property type="evidence" value="ECO:0007669"/>
    <property type="project" value="InterPro"/>
</dbReference>